<dbReference type="AlphaFoldDB" id="A0A644VUN0"/>
<name>A0A644VUN0_9ZZZZ</name>
<proteinExistence type="predicted"/>
<sequence length="111" mass="12924">MANKREIKKDVNYLTNEVLVDGIMLMSLYGEKEGEMIMKELEKVAEKRNQVIDTLQHPDKKFERLPVEERKNGRNARSKAFRKVVNEKFAAFEEALDAAYESFGKLAKEEK</sequence>
<reference evidence="1" key="1">
    <citation type="submission" date="2019-08" db="EMBL/GenBank/DDBJ databases">
        <authorList>
            <person name="Kucharzyk K."/>
            <person name="Murdoch R.W."/>
            <person name="Higgins S."/>
            <person name="Loffler F."/>
        </authorList>
    </citation>
    <scope>NUCLEOTIDE SEQUENCE</scope>
</reference>
<gene>
    <name evidence="1" type="ORF">SDC9_40332</name>
</gene>
<evidence type="ECO:0000313" key="1">
    <source>
        <dbReference type="EMBL" id="MPL94182.1"/>
    </source>
</evidence>
<dbReference type="EMBL" id="VSSQ01000417">
    <property type="protein sequence ID" value="MPL94182.1"/>
    <property type="molecule type" value="Genomic_DNA"/>
</dbReference>
<protein>
    <submittedName>
        <fullName evidence="1">Uncharacterized protein</fullName>
    </submittedName>
</protein>
<accession>A0A644VUN0</accession>
<organism evidence="1">
    <name type="scientific">bioreactor metagenome</name>
    <dbReference type="NCBI Taxonomy" id="1076179"/>
    <lineage>
        <taxon>unclassified sequences</taxon>
        <taxon>metagenomes</taxon>
        <taxon>ecological metagenomes</taxon>
    </lineage>
</organism>
<comment type="caution">
    <text evidence="1">The sequence shown here is derived from an EMBL/GenBank/DDBJ whole genome shotgun (WGS) entry which is preliminary data.</text>
</comment>